<dbReference type="InterPro" id="IPR006120">
    <property type="entry name" value="Resolvase_HTH_dom"/>
</dbReference>
<sequence>MNINSLMNSKKYSGAKKRTYDRLIETAIEALEQGKDISITELSDRTGISRATAYRYFPTKTDLISAAVEQSLSPIFLWQSDRENVEDRINDFLAFALPQMLKHEGTLRAALSLSLKQWADERSQITEKTKKLVRGNRKEILTNLLQPLRAQFSDELFDKVIYSISIIYGSEIFMVLKDIWNFESEQVIDLSQWIVKAIINQAKQEAQDESMTES</sequence>
<dbReference type="InterPro" id="IPR001647">
    <property type="entry name" value="HTH_TetR"/>
</dbReference>
<evidence type="ECO:0000313" key="5">
    <source>
        <dbReference type="Proteomes" id="UP000194968"/>
    </source>
</evidence>
<dbReference type="InterPro" id="IPR009057">
    <property type="entry name" value="Homeodomain-like_sf"/>
</dbReference>
<dbReference type="Proteomes" id="UP000194968">
    <property type="component" value="Unassembled WGS sequence"/>
</dbReference>
<protein>
    <submittedName>
        <fullName evidence="4">TetR family transcriptional regulator</fullName>
    </submittedName>
</protein>
<dbReference type="PROSITE" id="PS50977">
    <property type="entry name" value="HTH_TETR_2"/>
    <property type="match status" value="1"/>
</dbReference>
<comment type="caution">
    <text evidence="4">The sequence shown here is derived from an EMBL/GenBank/DDBJ whole genome shotgun (WGS) entry which is preliminary data.</text>
</comment>
<evidence type="ECO:0000256" key="1">
    <source>
        <dbReference type="ARBA" id="ARBA00023125"/>
    </source>
</evidence>
<keyword evidence="1 2" id="KW-0238">DNA-binding</keyword>
<proteinExistence type="predicted"/>
<evidence type="ECO:0000259" key="3">
    <source>
        <dbReference type="PROSITE" id="PS50977"/>
    </source>
</evidence>
<evidence type="ECO:0000256" key="2">
    <source>
        <dbReference type="PROSITE-ProRule" id="PRU00335"/>
    </source>
</evidence>
<dbReference type="Gene3D" id="1.10.357.10">
    <property type="entry name" value="Tetracycline Repressor, domain 2"/>
    <property type="match status" value="1"/>
</dbReference>
<feature type="DNA-binding region" description="H-T-H motif" evidence="2">
    <location>
        <begin position="38"/>
        <end position="57"/>
    </location>
</feature>
<dbReference type="GO" id="GO:0000150">
    <property type="term" value="F:DNA strand exchange activity"/>
    <property type="evidence" value="ECO:0007669"/>
    <property type="project" value="InterPro"/>
</dbReference>
<organism evidence="4 5">
    <name type="scientific">Gilliamella apis</name>
    <dbReference type="NCBI Taxonomy" id="1970738"/>
    <lineage>
        <taxon>Bacteria</taxon>
        <taxon>Pseudomonadati</taxon>
        <taxon>Pseudomonadota</taxon>
        <taxon>Gammaproteobacteria</taxon>
        <taxon>Orbales</taxon>
        <taxon>Orbaceae</taxon>
        <taxon>Gilliamella</taxon>
    </lineage>
</organism>
<dbReference type="EMBL" id="NASK01000097">
    <property type="protein sequence ID" value="OTQ49193.1"/>
    <property type="molecule type" value="Genomic_DNA"/>
</dbReference>
<gene>
    <name evidence="4" type="ORF">B6D06_07470</name>
</gene>
<name>A0A242NTV6_9GAMM</name>
<dbReference type="Pfam" id="PF02796">
    <property type="entry name" value="HTH_7"/>
    <property type="match status" value="1"/>
</dbReference>
<dbReference type="SUPFAM" id="SSF46689">
    <property type="entry name" value="Homeodomain-like"/>
    <property type="match status" value="1"/>
</dbReference>
<accession>A0A242NTV6</accession>
<dbReference type="GO" id="GO:0003677">
    <property type="term" value="F:DNA binding"/>
    <property type="evidence" value="ECO:0007669"/>
    <property type="project" value="UniProtKB-UniRule"/>
</dbReference>
<evidence type="ECO:0000313" key="4">
    <source>
        <dbReference type="EMBL" id="OTQ49193.1"/>
    </source>
</evidence>
<dbReference type="RefSeq" id="WP_086320706.1">
    <property type="nucleotide sequence ID" value="NZ_NASE01000015.1"/>
</dbReference>
<feature type="domain" description="HTH tetR-type" evidence="3">
    <location>
        <begin position="17"/>
        <end position="75"/>
    </location>
</feature>
<dbReference type="AlphaFoldDB" id="A0A242NTV6"/>
<reference evidence="4 5" key="1">
    <citation type="submission" date="2017-03" db="EMBL/GenBank/DDBJ databases">
        <title>Comparative genomics of honeybee gut symbionts reveal geographically distinct and subgroup specific antibiotic resistance.</title>
        <authorList>
            <person name="Ludvigsen J."/>
            <person name="Porcellato D."/>
            <person name="Labee-Lund T.M."/>
            <person name="Amdam G.V."/>
            <person name="Rudi K."/>
        </authorList>
    </citation>
    <scope>NUCLEOTIDE SEQUENCE [LARGE SCALE GENOMIC DNA]</scope>
    <source>
        <strain evidence="4 5">A-4-12</strain>
    </source>
</reference>
<dbReference type="OrthoDB" id="3217159at2"/>